<evidence type="ECO:0000256" key="1">
    <source>
        <dbReference type="ARBA" id="ARBA00001974"/>
    </source>
</evidence>
<dbReference type="RefSeq" id="WP_048092924.1">
    <property type="nucleotide sequence ID" value="NZ_CP009552.1"/>
</dbReference>
<organism evidence="12 13">
    <name type="scientific">Geoglobus acetivorans</name>
    <dbReference type="NCBI Taxonomy" id="565033"/>
    <lineage>
        <taxon>Archaea</taxon>
        <taxon>Methanobacteriati</taxon>
        <taxon>Methanobacteriota</taxon>
        <taxon>Archaeoglobi</taxon>
        <taxon>Archaeoglobales</taxon>
        <taxon>Archaeoglobaceae</taxon>
        <taxon>Geoglobus</taxon>
    </lineage>
</organism>
<dbReference type="Pfam" id="PF07992">
    <property type="entry name" value="Pyr_redox_2"/>
    <property type="match status" value="1"/>
</dbReference>
<keyword evidence="3 10" id="KW-0004">4Fe-4S</keyword>
<dbReference type="EC" id="1.8.-.-" evidence="10"/>
<evidence type="ECO:0000256" key="4">
    <source>
        <dbReference type="ARBA" id="ARBA00022630"/>
    </source>
</evidence>
<dbReference type="GO" id="GO:0046872">
    <property type="term" value="F:metal ion binding"/>
    <property type="evidence" value="ECO:0007669"/>
    <property type="project" value="UniProtKB-KW"/>
</dbReference>
<dbReference type="Pfam" id="PF14697">
    <property type="entry name" value="Fer4_21"/>
    <property type="match status" value="1"/>
</dbReference>
<evidence type="ECO:0000256" key="7">
    <source>
        <dbReference type="ARBA" id="ARBA00023002"/>
    </source>
</evidence>
<dbReference type="PROSITE" id="PS51379">
    <property type="entry name" value="4FE4S_FER_2"/>
    <property type="match status" value="4"/>
</dbReference>
<evidence type="ECO:0000259" key="11">
    <source>
        <dbReference type="PROSITE" id="PS51379"/>
    </source>
</evidence>
<keyword evidence="9 10" id="KW-0411">Iron-sulfur</keyword>
<dbReference type="STRING" id="565033.GACE_1881"/>
<dbReference type="PROSITE" id="PS00198">
    <property type="entry name" value="4FE4S_FER_1"/>
    <property type="match status" value="2"/>
</dbReference>
<dbReference type="InterPro" id="IPR003813">
    <property type="entry name" value="MvhD/FlpD"/>
</dbReference>
<comment type="cofactor">
    <cofactor evidence="10">
        <name>[4Fe-4S] cluster</name>
        <dbReference type="ChEBI" id="CHEBI:49883"/>
    </cofactor>
</comment>
<dbReference type="KEGG" id="gac:GACE_1881"/>
<accession>A0A0A7GIY8</accession>
<comment type="cofactor">
    <cofactor evidence="1 10">
        <name>FAD</name>
        <dbReference type="ChEBI" id="CHEBI:57692"/>
    </cofactor>
</comment>
<evidence type="ECO:0000256" key="5">
    <source>
        <dbReference type="ARBA" id="ARBA00022723"/>
    </source>
</evidence>
<dbReference type="EMBL" id="CP009552">
    <property type="protein sequence ID" value="AIY90907.1"/>
    <property type="molecule type" value="Genomic_DNA"/>
</dbReference>
<name>A0A0A7GIY8_GEOAI</name>
<dbReference type="InterPro" id="IPR039650">
    <property type="entry name" value="HdrA-like"/>
</dbReference>
<gene>
    <name evidence="12" type="ORF">GACE_1881</name>
</gene>
<feature type="domain" description="4Fe-4S ferredoxin-type" evidence="11">
    <location>
        <begin position="233"/>
        <end position="264"/>
    </location>
</feature>
<evidence type="ECO:0000256" key="2">
    <source>
        <dbReference type="ARBA" id="ARBA00006561"/>
    </source>
</evidence>
<feature type="domain" description="4Fe-4S ferredoxin-type" evidence="11">
    <location>
        <begin position="596"/>
        <end position="625"/>
    </location>
</feature>
<evidence type="ECO:0000313" key="12">
    <source>
        <dbReference type="EMBL" id="AIY90907.1"/>
    </source>
</evidence>
<keyword evidence="7 10" id="KW-0560">Oxidoreductase</keyword>
<feature type="domain" description="4Fe-4S ferredoxin-type" evidence="11">
    <location>
        <begin position="567"/>
        <end position="595"/>
    </location>
</feature>
<dbReference type="SUPFAM" id="SSF51905">
    <property type="entry name" value="FAD/NAD(P)-binding domain"/>
    <property type="match status" value="1"/>
</dbReference>
<dbReference type="HOGENOM" id="CLU_020302_0_0_2"/>
<dbReference type="Gene3D" id="3.40.50.720">
    <property type="entry name" value="NAD(P)-binding Rossmann-like Domain"/>
    <property type="match status" value="1"/>
</dbReference>
<dbReference type="Pfam" id="PF12831">
    <property type="entry name" value="FAD_oxidored"/>
    <property type="match status" value="1"/>
</dbReference>
<evidence type="ECO:0000256" key="3">
    <source>
        <dbReference type="ARBA" id="ARBA00022485"/>
    </source>
</evidence>
<comment type="pathway">
    <text evidence="10">Cofactor metabolism; coenzyme M-coenzyme B heterodisulfide reduction; coenzyme B and coenzyme M from coenzyme M-coenzyme B heterodisulfide: step 1/1.</text>
</comment>
<dbReference type="UniPathway" id="UPA00647">
    <property type="reaction ID" value="UER00700"/>
</dbReference>
<keyword evidence="4 10" id="KW-0285">Flavoprotein</keyword>
<feature type="domain" description="4Fe-4S ferredoxin-type" evidence="11">
    <location>
        <begin position="282"/>
        <end position="311"/>
    </location>
</feature>
<sequence>MKIGVFVCHCGLNIARVVDINEIVEYVKNLPDVGYVSDIKYSCSDSGQEEIIKAIKEFNLDAIVVAACSPKLHEVTFRRAAMRAGLNPYMVVMANIREQCSWVHQERPKAATAKAKDLVRMAVASARALEPLSRRHTEVKQAVAVIGGGVAGIEAALNIADAGIKVYLIEKAPTIGGHMATLNEVFPTNDCSICILAPKMSEALNHENIEVITNAELKDFDGHVGNFRLKIVKHPRYVDEGKCKGCIDDCSSVCPVEVPNEFDYTIGTRKAIYLPIPQSTPLYAAIDWQHCIGCRLCEKACEPEAIDFSQNPEEIEIEVGAVIVATGFKPFDARRKEEYGYGIYRNVITSLELERLLSASGPTLGELLRPSDSSIPRKIAFIQCVGSRDEKTNRYCSRVCCMSSLKNAFAIKERYPDSEVTVFYIDIRAYGRMYEEFYARTQEKGIRFIRAKVGEIYEKSDGNLILSYENTLLGEVIEEEFDLVVLSIGMEGNTEAARKLGISVGEDGFYEVAHPKLRPAETDVKGIFLAGTASGPKDIQDSVASAGLAAAKAMELIVSGQAEFDPYNAYVNPDKCIGCGLCVSVCNFSAAFMEGKKAKIDPNSCVMCGVCVASCPADAIDMGFFNEKSIISAIDALAEEKSAEPLVLMFACHFCSYGALDLAGTTKVQYEPNVRVIRTLCSGRVDPEWILRALKNGIDGVMITGCRPGECHFKVGNYHAQDRVNAMREALREVGINPERVTTSWHSAGEAGGIAEDISRFVETLKQIGSIENEVNGDG</sequence>
<keyword evidence="6 10" id="KW-0274">FAD</keyword>
<comment type="subunit">
    <text evidence="10">The ferredoxin:CoB-CoM heterodisulfide reductase is composed of three subunits; HdrA, HdrB and HdrC.</text>
</comment>
<dbReference type="Proteomes" id="UP000030624">
    <property type="component" value="Chromosome"/>
</dbReference>
<comment type="similarity">
    <text evidence="2 10">Belongs to the HdrA family.</text>
</comment>
<comment type="function">
    <text evidence="10">Part of a complex that catalyzes the reversible reduction of CoM-S-S-CoB to the thiol-coenzymes H-S-CoM (coenzyme M) and H-S-CoB (coenzyme B).</text>
</comment>
<evidence type="ECO:0000313" key="13">
    <source>
        <dbReference type="Proteomes" id="UP000030624"/>
    </source>
</evidence>
<dbReference type="GO" id="GO:0016491">
    <property type="term" value="F:oxidoreductase activity"/>
    <property type="evidence" value="ECO:0007669"/>
    <property type="project" value="UniProtKB-UniRule"/>
</dbReference>
<evidence type="ECO:0000256" key="10">
    <source>
        <dbReference type="RuleBase" id="RU366072"/>
    </source>
</evidence>
<dbReference type="AlphaFoldDB" id="A0A0A7GIY8"/>
<dbReference type="InterPro" id="IPR023753">
    <property type="entry name" value="FAD/NAD-binding_dom"/>
</dbReference>
<dbReference type="eggNOG" id="arCOG02476">
    <property type="taxonomic scope" value="Archaea"/>
</dbReference>
<evidence type="ECO:0000256" key="8">
    <source>
        <dbReference type="ARBA" id="ARBA00023004"/>
    </source>
</evidence>
<keyword evidence="8 10" id="KW-0408">Iron</keyword>
<dbReference type="PANTHER" id="PTHR43498:SF1">
    <property type="entry name" value="COB--COM HETERODISULFIDE REDUCTASE IRON-SULFUR SUBUNIT A"/>
    <property type="match status" value="1"/>
</dbReference>
<dbReference type="InterPro" id="IPR017900">
    <property type="entry name" value="4Fe4S_Fe_S_CS"/>
</dbReference>
<evidence type="ECO:0000256" key="6">
    <source>
        <dbReference type="ARBA" id="ARBA00022827"/>
    </source>
</evidence>
<dbReference type="InterPro" id="IPR036188">
    <property type="entry name" value="FAD/NAD-bd_sf"/>
</dbReference>
<dbReference type="Pfam" id="PF02662">
    <property type="entry name" value="FlpD"/>
    <property type="match status" value="1"/>
</dbReference>
<dbReference type="GO" id="GO:0051539">
    <property type="term" value="F:4 iron, 4 sulfur cluster binding"/>
    <property type="evidence" value="ECO:0007669"/>
    <property type="project" value="UniProtKB-UniRule"/>
</dbReference>
<dbReference type="Gene3D" id="3.30.70.20">
    <property type="match status" value="2"/>
</dbReference>
<proteinExistence type="inferred from homology"/>
<dbReference type="SUPFAM" id="SSF54862">
    <property type="entry name" value="4Fe-4S ferredoxins"/>
    <property type="match status" value="1"/>
</dbReference>
<reference evidence="12 13" key="1">
    <citation type="journal article" date="2015" name="Appl. Environ. Microbiol.">
        <title>The Geoglobus acetivorans genome: Fe(III) reduction, acetate utilization, autotrophic growth, and degradation of aromatic compounds in a hyperthermophilic archaeon.</title>
        <authorList>
            <person name="Mardanov A.V."/>
            <person name="Slododkina G.B."/>
            <person name="Slobodkin A.I."/>
            <person name="Beletsky A.V."/>
            <person name="Gavrilov S.N."/>
            <person name="Kublanov I.V."/>
            <person name="Bonch-Osmolovskaya E.A."/>
            <person name="Skryabin K.G."/>
            <person name="Ravin N.V."/>
        </authorList>
    </citation>
    <scope>NUCLEOTIDE SEQUENCE [LARGE SCALE GENOMIC DNA]</scope>
    <source>
        <strain evidence="12 13">SBH6</strain>
    </source>
</reference>
<dbReference type="Gene3D" id="3.50.50.60">
    <property type="entry name" value="FAD/NAD(P)-binding domain"/>
    <property type="match status" value="2"/>
</dbReference>
<dbReference type="InterPro" id="IPR017896">
    <property type="entry name" value="4Fe4S_Fe-S-bd"/>
</dbReference>
<dbReference type="NCBIfam" id="NF040770">
    <property type="entry name" value="hetero_SS_HdrA2"/>
    <property type="match status" value="1"/>
</dbReference>
<evidence type="ECO:0000256" key="9">
    <source>
        <dbReference type="ARBA" id="ARBA00023014"/>
    </source>
</evidence>
<protein>
    <recommendedName>
        <fullName evidence="10">CoB--CoM heterodisulfide reductase iron-sulfur subunit A</fullName>
        <ecNumber evidence="10">1.8.-.-</ecNumber>
    </recommendedName>
</protein>
<keyword evidence="5 10" id="KW-0479">Metal-binding</keyword>
<dbReference type="GeneID" id="24798455"/>
<dbReference type="PANTHER" id="PTHR43498">
    <property type="entry name" value="FERREDOXIN:COB-COM HETERODISULFIDE REDUCTASE SUBUNIT A"/>
    <property type="match status" value="1"/>
</dbReference>